<dbReference type="PROSITE" id="PS00107">
    <property type="entry name" value="PROTEIN_KINASE_ATP"/>
    <property type="match status" value="1"/>
</dbReference>
<dbReference type="RefSeq" id="WP_379232204.1">
    <property type="nucleotide sequence ID" value="NZ_JBHSTE010000002.1"/>
</dbReference>
<dbReference type="SMART" id="SM00220">
    <property type="entry name" value="S_TKc"/>
    <property type="match status" value="1"/>
</dbReference>
<dbReference type="PANTHER" id="PTHR43671:SF13">
    <property type="entry name" value="SERINE_THREONINE-PROTEIN KINASE NEK2"/>
    <property type="match status" value="1"/>
</dbReference>
<evidence type="ECO:0000313" key="9">
    <source>
        <dbReference type="EMBL" id="MFC6332148.1"/>
    </source>
</evidence>
<dbReference type="GO" id="GO:0004674">
    <property type="term" value="F:protein serine/threonine kinase activity"/>
    <property type="evidence" value="ECO:0007669"/>
    <property type="project" value="UniProtKB-KW"/>
</dbReference>
<dbReference type="EC" id="2.7.11.1" evidence="2"/>
<dbReference type="InterPro" id="IPR011009">
    <property type="entry name" value="Kinase-like_dom_sf"/>
</dbReference>
<evidence type="ECO:0000313" key="10">
    <source>
        <dbReference type="Proteomes" id="UP001596233"/>
    </source>
</evidence>
<organism evidence="9 10">
    <name type="scientific">Paenibacillus septentrionalis</name>
    <dbReference type="NCBI Taxonomy" id="429342"/>
    <lineage>
        <taxon>Bacteria</taxon>
        <taxon>Bacillati</taxon>
        <taxon>Bacillota</taxon>
        <taxon>Bacilli</taxon>
        <taxon>Bacillales</taxon>
        <taxon>Paenibacillaceae</taxon>
        <taxon>Paenibacillus</taxon>
    </lineage>
</organism>
<comment type="caution">
    <text evidence="9">The sequence shown here is derived from an EMBL/GenBank/DDBJ whole genome shotgun (WGS) entry which is preliminary data.</text>
</comment>
<evidence type="ECO:0000256" key="1">
    <source>
        <dbReference type="ARBA" id="ARBA00010886"/>
    </source>
</evidence>
<dbReference type="PANTHER" id="PTHR43671">
    <property type="entry name" value="SERINE/THREONINE-PROTEIN KINASE NEK"/>
    <property type="match status" value="1"/>
</dbReference>
<dbReference type="Proteomes" id="UP001596233">
    <property type="component" value="Unassembled WGS sequence"/>
</dbReference>
<feature type="domain" description="Protein kinase" evidence="8">
    <location>
        <begin position="16"/>
        <end position="263"/>
    </location>
</feature>
<keyword evidence="10" id="KW-1185">Reference proteome</keyword>
<proteinExistence type="inferred from homology"/>
<dbReference type="InterPro" id="IPR050660">
    <property type="entry name" value="NEK_Ser/Thr_kinase"/>
</dbReference>
<sequence length="521" mass="59862">MKQTNQQLEGILNERYQLVHKVGEGGMGELYLARDLKLNGALRALKVLKNIDSTQTLWMDQEAYILTRLQHRNLPSIFDFSTLSELDRPYLVMEWIPGIHLGQLLEMKTLALDYIIYVAQEVLEALAYLHSQQPPIIHRDIKPSNIMLAKDGGVKLIDFGISKQLGISKGVTVQFGTRGYSAPEQLMGQTTDERSDIYSFGALLLRMLGMDPSIWLNNGRLDQARIRKLSAFPKALKEIIVDCLQEFPQHRPSHVQELIHRFKQLQLADKRNNRQTQQWTQDQAMKVAGQKIAVLSAHPGAGATFIALSISNIYQNYSTPHAYIEHRQDEGELAQRYRDSGMYRHSAVYMDEAIEAANLGNAKYYMVLERAAGDEELIQRTTELAASLALLQDVIVDYSSHWKEQHIEHIVQHADMVVVVNSPWIIQQSSRYMHRLNQLLQQASKQQVQVVWIHNRDQAFQARSAWLQLSGGLPKLQVPELSRKLILNSMWLEQAFPPYQKLTKEMKKYLMPLMKKYVRLQ</sequence>
<accession>A0ABW1V2E9</accession>
<gene>
    <name evidence="9" type="ORF">ACFP56_05895</name>
</gene>
<reference evidence="10" key="1">
    <citation type="journal article" date="2019" name="Int. J. Syst. Evol. Microbiol.">
        <title>The Global Catalogue of Microorganisms (GCM) 10K type strain sequencing project: providing services to taxonomists for standard genome sequencing and annotation.</title>
        <authorList>
            <consortium name="The Broad Institute Genomics Platform"/>
            <consortium name="The Broad Institute Genome Sequencing Center for Infectious Disease"/>
            <person name="Wu L."/>
            <person name="Ma J."/>
        </authorList>
    </citation>
    <scope>NUCLEOTIDE SEQUENCE [LARGE SCALE GENOMIC DNA]</scope>
    <source>
        <strain evidence="10">PCU 280</strain>
    </source>
</reference>
<dbReference type="InterPro" id="IPR017441">
    <property type="entry name" value="Protein_kinase_ATP_BS"/>
</dbReference>
<feature type="binding site" evidence="7">
    <location>
        <position position="46"/>
    </location>
    <ligand>
        <name>ATP</name>
        <dbReference type="ChEBI" id="CHEBI:30616"/>
    </ligand>
</feature>
<keyword evidence="6 7" id="KW-0067">ATP-binding</keyword>
<comment type="similarity">
    <text evidence="1">Belongs to the protein kinase superfamily. NEK Ser/Thr protein kinase family. NIMA subfamily.</text>
</comment>
<dbReference type="PROSITE" id="PS50011">
    <property type="entry name" value="PROTEIN_KINASE_DOM"/>
    <property type="match status" value="1"/>
</dbReference>
<dbReference type="InterPro" id="IPR000719">
    <property type="entry name" value="Prot_kinase_dom"/>
</dbReference>
<dbReference type="EMBL" id="JBHSTE010000002">
    <property type="protein sequence ID" value="MFC6332148.1"/>
    <property type="molecule type" value="Genomic_DNA"/>
</dbReference>
<evidence type="ECO:0000256" key="4">
    <source>
        <dbReference type="ARBA" id="ARBA00022741"/>
    </source>
</evidence>
<keyword evidence="3" id="KW-0808">Transferase</keyword>
<keyword evidence="9" id="KW-0723">Serine/threonine-protein kinase</keyword>
<keyword evidence="4 7" id="KW-0547">Nucleotide-binding</keyword>
<dbReference type="CDD" id="cd14014">
    <property type="entry name" value="STKc_PknB_like"/>
    <property type="match status" value="1"/>
</dbReference>
<evidence type="ECO:0000256" key="3">
    <source>
        <dbReference type="ARBA" id="ARBA00022679"/>
    </source>
</evidence>
<evidence type="ECO:0000256" key="6">
    <source>
        <dbReference type="ARBA" id="ARBA00022840"/>
    </source>
</evidence>
<evidence type="ECO:0000259" key="8">
    <source>
        <dbReference type="PROSITE" id="PS50011"/>
    </source>
</evidence>
<dbReference type="SUPFAM" id="SSF56112">
    <property type="entry name" value="Protein kinase-like (PK-like)"/>
    <property type="match status" value="1"/>
</dbReference>
<dbReference type="Gene3D" id="3.30.200.20">
    <property type="entry name" value="Phosphorylase Kinase, domain 1"/>
    <property type="match status" value="1"/>
</dbReference>
<protein>
    <recommendedName>
        <fullName evidence="2">non-specific serine/threonine protein kinase</fullName>
        <ecNumber evidence="2">2.7.11.1</ecNumber>
    </recommendedName>
</protein>
<name>A0ABW1V2E9_9BACL</name>
<evidence type="ECO:0000256" key="7">
    <source>
        <dbReference type="PROSITE-ProRule" id="PRU10141"/>
    </source>
</evidence>
<keyword evidence="5 9" id="KW-0418">Kinase</keyword>
<evidence type="ECO:0000256" key="5">
    <source>
        <dbReference type="ARBA" id="ARBA00022777"/>
    </source>
</evidence>
<dbReference type="InterPro" id="IPR008271">
    <property type="entry name" value="Ser/Thr_kinase_AS"/>
</dbReference>
<dbReference type="PROSITE" id="PS00108">
    <property type="entry name" value="PROTEIN_KINASE_ST"/>
    <property type="match status" value="1"/>
</dbReference>
<dbReference type="Gene3D" id="1.10.510.10">
    <property type="entry name" value="Transferase(Phosphotransferase) domain 1"/>
    <property type="match status" value="1"/>
</dbReference>
<evidence type="ECO:0000256" key="2">
    <source>
        <dbReference type="ARBA" id="ARBA00012513"/>
    </source>
</evidence>
<dbReference type="Pfam" id="PF00069">
    <property type="entry name" value="Pkinase"/>
    <property type="match status" value="1"/>
</dbReference>